<comment type="cofactor">
    <cofactor evidence="11">
        <name>Mn(2+)</name>
        <dbReference type="ChEBI" id="CHEBI:29035"/>
    </cofactor>
    <text evidence="11">Binds 2 manganese ions per subunit.</text>
</comment>
<protein>
    <recommendedName>
        <fullName evidence="1">3'-phosphate/5'-hydroxy nucleic acid ligase</fullName>
        <ecNumber evidence="1">6.5.1.8</ecNumber>
    </recommendedName>
</protein>
<dbReference type="InterPro" id="IPR001233">
    <property type="entry name" value="RtcB"/>
</dbReference>
<evidence type="ECO:0000256" key="4">
    <source>
        <dbReference type="ARBA" id="ARBA00022741"/>
    </source>
</evidence>
<keyword evidence="13" id="KW-1185">Reference proteome</keyword>
<evidence type="ECO:0000256" key="10">
    <source>
        <dbReference type="PIRSR" id="PIRSR601233-2"/>
    </source>
</evidence>
<keyword evidence="7 11" id="KW-0464">Manganese</keyword>
<dbReference type="EMBL" id="FUZT01000001">
    <property type="protein sequence ID" value="SKC37322.1"/>
    <property type="molecule type" value="Genomic_DNA"/>
</dbReference>
<feature type="active site" description="GMP-histidine intermediate" evidence="9">
    <location>
        <position position="335"/>
    </location>
</feature>
<feature type="binding site" evidence="11">
    <location>
        <position position="146"/>
    </location>
    <ligand>
        <name>Mn(2+)</name>
        <dbReference type="ChEBI" id="CHEBI:29035"/>
        <label>1</label>
    </ligand>
</feature>
<dbReference type="Gene3D" id="3.90.1860.10">
    <property type="entry name" value="tRNA-splicing ligase RtcB"/>
    <property type="match status" value="2"/>
</dbReference>
<evidence type="ECO:0000313" key="13">
    <source>
        <dbReference type="Proteomes" id="UP000190285"/>
    </source>
</evidence>
<proteinExistence type="predicted"/>
<feature type="binding site" evidence="10">
    <location>
        <position position="318"/>
    </location>
    <ligand>
        <name>GMP</name>
        <dbReference type="ChEBI" id="CHEBI:58115"/>
    </ligand>
</feature>
<dbReference type="GO" id="GO:0005525">
    <property type="term" value="F:GTP binding"/>
    <property type="evidence" value="ECO:0007669"/>
    <property type="project" value="UniProtKB-KW"/>
</dbReference>
<dbReference type="STRING" id="36842.SAMN02194393_00269"/>
<dbReference type="PANTHER" id="PTHR43749">
    <property type="entry name" value="RNA-SPLICING LIGASE RTCB"/>
    <property type="match status" value="1"/>
</dbReference>
<dbReference type="RefSeq" id="WP_079488752.1">
    <property type="nucleotide sequence ID" value="NZ_FUZT01000001.1"/>
</dbReference>
<keyword evidence="2 12" id="KW-0436">Ligase</keyword>
<evidence type="ECO:0000256" key="6">
    <source>
        <dbReference type="ARBA" id="ARBA00023134"/>
    </source>
</evidence>
<evidence type="ECO:0000256" key="8">
    <source>
        <dbReference type="ARBA" id="ARBA00047746"/>
    </source>
</evidence>
<dbReference type="AlphaFoldDB" id="A0A1T5IE82"/>
<dbReference type="InterPro" id="IPR052915">
    <property type="entry name" value="RtcB-like"/>
</dbReference>
<feature type="binding site" evidence="10">
    <location>
        <begin position="335"/>
        <end position="338"/>
    </location>
    <ligand>
        <name>GMP</name>
        <dbReference type="ChEBI" id="CHEBI:58115"/>
    </ligand>
</feature>
<dbReference type="GO" id="GO:0042245">
    <property type="term" value="P:RNA repair"/>
    <property type="evidence" value="ECO:0007669"/>
    <property type="project" value="UniProtKB-KW"/>
</dbReference>
<organism evidence="12 13">
    <name type="scientific">Maledivibacter halophilus</name>
    <dbReference type="NCBI Taxonomy" id="36842"/>
    <lineage>
        <taxon>Bacteria</taxon>
        <taxon>Bacillati</taxon>
        <taxon>Bacillota</taxon>
        <taxon>Clostridia</taxon>
        <taxon>Peptostreptococcales</taxon>
        <taxon>Caminicellaceae</taxon>
        <taxon>Maledivibacter</taxon>
    </lineage>
</organism>
<evidence type="ECO:0000256" key="1">
    <source>
        <dbReference type="ARBA" id="ARBA00012726"/>
    </source>
</evidence>
<evidence type="ECO:0000313" key="12">
    <source>
        <dbReference type="EMBL" id="SKC37322.1"/>
    </source>
</evidence>
<keyword evidence="5" id="KW-0692">RNA repair</keyword>
<evidence type="ECO:0000256" key="5">
    <source>
        <dbReference type="ARBA" id="ARBA00022800"/>
    </source>
</evidence>
<dbReference type="Proteomes" id="UP000190285">
    <property type="component" value="Unassembled WGS sequence"/>
</dbReference>
<evidence type="ECO:0000256" key="11">
    <source>
        <dbReference type="PIRSR" id="PIRSR601233-3"/>
    </source>
</evidence>
<keyword evidence="3 11" id="KW-0479">Metal-binding</keyword>
<dbReference type="GO" id="GO:0003909">
    <property type="term" value="F:DNA ligase activity"/>
    <property type="evidence" value="ECO:0007669"/>
    <property type="project" value="TreeGrafter"/>
</dbReference>
<dbReference type="GO" id="GO:0030145">
    <property type="term" value="F:manganese ion binding"/>
    <property type="evidence" value="ECO:0007669"/>
    <property type="project" value="TreeGrafter"/>
</dbReference>
<feature type="binding site" evidence="10">
    <location>
        <begin position="145"/>
        <end position="149"/>
    </location>
    <ligand>
        <name>GMP</name>
        <dbReference type="ChEBI" id="CHEBI:58115"/>
    </ligand>
</feature>
<keyword evidence="6 10" id="KW-0342">GTP-binding</keyword>
<dbReference type="GO" id="GO:0006281">
    <property type="term" value="P:DNA repair"/>
    <property type="evidence" value="ECO:0007669"/>
    <property type="project" value="TreeGrafter"/>
</dbReference>
<dbReference type="OrthoDB" id="9802323at2"/>
<feature type="binding site" evidence="11">
    <location>
        <position position="72"/>
    </location>
    <ligand>
        <name>Mn(2+)</name>
        <dbReference type="ChEBI" id="CHEBI:29035"/>
        <label>1</label>
    </ligand>
</feature>
<name>A0A1T5IE82_9FIRM</name>
<feature type="binding site" evidence="11">
    <location>
        <position position="285"/>
    </location>
    <ligand>
        <name>Mn(2+)</name>
        <dbReference type="ChEBI" id="CHEBI:29035"/>
        <label>2</label>
    </ligand>
</feature>
<evidence type="ECO:0000256" key="7">
    <source>
        <dbReference type="ARBA" id="ARBA00023211"/>
    </source>
</evidence>
<comment type="catalytic activity">
    <reaction evidence="8">
        <text>a 3'-end 3'-phospho-ribonucleotide-RNA + a 5'-end dephospho-ribonucleoside-RNA + GTP = a ribonucleotidyl-ribonucleotide-RNA + GMP + diphosphate</text>
        <dbReference type="Rhea" id="RHEA:68076"/>
        <dbReference type="Rhea" id="RHEA-COMP:10463"/>
        <dbReference type="Rhea" id="RHEA-COMP:13936"/>
        <dbReference type="Rhea" id="RHEA-COMP:17355"/>
        <dbReference type="ChEBI" id="CHEBI:33019"/>
        <dbReference type="ChEBI" id="CHEBI:37565"/>
        <dbReference type="ChEBI" id="CHEBI:58115"/>
        <dbReference type="ChEBI" id="CHEBI:83062"/>
        <dbReference type="ChEBI" id="CHEBI:138284"/>
        <dbReference type="ChEBI" id="CHEBI:173118"/>
        <dbReference type="EC" id="6.5.1.8"/>
    </reaction>
</comment>
<feature type="binding site" evidence="11">
    <location>
        <position position="163"/>
    </location>
    <ligand>
        <name>Mn(2+)</name>
        <dbReference type="ChEBI" id="CHEBI:29035"/>
        <label>2</label>
    </ligand>
</feature>
<reference evidence="12 13" key="1">
    <citation type="submission" date="2017-02" db="EMBL/GenBank/DDBJ databases">
        <authorList>
            <person name="Peterson S.W."/>
        </authorList>
    </citation>
    <scope>NUCLEOTIDE SEQUENCE [LARGE SCALE GENOMIC DNA]</scope>
    <source>
        <strain evidence="12 13">M1</strain>
    </source>
</reference>
<keyword evidence="4 10" id="KW-0547">Nucleotide-binding</keyword>
<gene>
    <name evidence="12" type="ORF">SAMN02194393_00269</name>
</gene>
<evidence type="ECO:0000256" key="9">
    <source>
        <dbReference type="PIRSR" id="PIRSR601233-1"/>
    </source>
</evidence>
<evidence type="ECO:0000256" key="2">
    <source>
        <dbReference type="ARBA" id="ARBA00022598"/>
    </source>
</evidence>
<dbReference type="EC" id="6.5.1.8" evidence="1"/>
<accession>A0A1T5IE82</accession>
<feature type="binding site" evidence="10">
    <location>
        <begin position="285"/>
        <end position="286"/>
    </location>
    <ligand>
        <name>GMP</name>
        <dbReference type="ChEBI" id="CHEBI:58115"/>
    </ligand>
</feature>
<dbReference type="PANTHER" id="PTHR43749:SF2">
    <property type="entry name" value="RNA-SPLICING LIGASE RTCB"/>
    <property type="match status" value="1"/>
</dbReference>
<dbReference type="GO" id="GO:0170057">
    <property type="term" value="F:RNA ligase (GTP) activity"/>
    <property type="evidence" value="ECO:0007669"/>
    <property type="project" value="UniProtKB-EC"/>
</dbReference>
<dbReference type="SUPFAM" id="SSF103365">
    <property type="entry name" value="Hypothetical protein PH1602"/>
    <property type="match status" value="1"/>
</dbReference>
<feature type="binding site" evidence="10">
    <location>
        <begin position="311"/>
        <end position="314"/>
    </location>
    <ligand>
        <name>GMP</name>
        <dbReference type="ChEBI" id="CHEBI:58115"/>
    </ligand>
</feature>
<dbReference type="GO" id="GO:0006396">
    <property type="term" value="P:RNA processing"/>
    <property type="evidence" value="ECO:0007669"/>
    <property type="project" value="InterPro"/>
</dbReference>
<dbReference type="InterPro" id="IPR036025">
    <property type="entry name" value="RtcB-like_sf"/>
</dbReference>
<dbReference type="Pfam" id="PF01139">
    <property type="entry name" value="RtcB"/>
    <property type="match status" value="2"/>
</dbReference>
<sequence length="407" mass="46798">MLELKGKYNSAKVFTNKIDESARIQIIELCNQEFIKESKIRIMPDVHAGVGCTIGTTMTIKDKIVPNLVGVDIGCGMLTVELENINLDFKKIDEYIRKNIPSGFNINQNPKTDYKEEIEELICFRDIPKSSREFNRALGSLGSGNHFIEINKDNLGKKYLVIHSGSRNLGKQVAKYYQNRAYDYHRGLNDDFEKEKNNLIVSYKKQGRRKEIKDALKKLKKVHKKECNIPKDLCYLEGRLMEDYLHDMNIVQNYSYMNRRVMAMRIVEECLEMDYNSLNKFQTIHNYIDIKDKILRKGAISAKKGEKVLIPINMKDGSIIAIGKGNADWNYSAPHGAGRLMSRGEARKKLNLDEYKKSMEGIYTTSVNKSTVDEAPMAYKPLEEIIENVKEAVDIVDIIRPLYNFKA</sequence>
<evidence type="ECO:0000256" key="3">
    <source>
        <dbReference type="ARBA" id="ARBA00022723"/>
    </source>
</evidence>